<proteinExistence type="predicted"/>
<sequence>MSSTPRYLLHRYNGNQFSLIETSGRSYHYDIISYCWGKQVDEYDYNHIKQKGQSDGLDSEKDRIEGLDWVITIRREKVNAFKELMRFKDVEYLWTDSLCINKHDKQQESEEMAKMFQYYKQARNCYIMMNMPGRFDPQQISDELKLLDHIMSNIGGASMVIDSMRLSSNLEERLRNWARKPWTCDVLSELAAKSAGMDVGVMNLYNTCISQVKSIFENEYFTRVWTFQEMILGKNLQIVGFTDGQASNIGSLFQWMELARDCQDKAIKIRNWIDGPRVVNTASIQLVVGLIEDDIAHLSILKTMVMSIDAARIDIINGGPHWWVENQKGISNIFSAISLTPRECSVMHDLFRGLLGIFSGLFTPEEILTEISGNDIDKISFAFFRRLSTQTGVAWTKLSISSRQRGEWDWIPVVEQMRDPMEQCDNAIPGAGSDTEKEIAHIGVIEVDKKPKPNHLKTDIFTGVVRLGLLRDFGVANSQGLTGLLGKPRKIMSIYLKEENPYFHFIFKGCNCGQTRGFFKRKKIPLYNQPIDVTGDETGRKLVECATILGCIMDPAGDVLEYKRRLLNRLAPEWHTTDISAKPFRWPDRCVSGTEWANVRSPFNLATHSMSMNYRLGAITSCGSRLAKGSTANISCVVRVNCGCTITAPFSLIFEALTSVVGSSLGEASAKVDEADRIILSDGLGLVQIGDLGKTYNLVAFGGDMGFHYTWANACRKSKRPLAPAVPTLPPRGRALIKSDFKHSMLHMLRNYGYVTTRGREFANLP</sequence>
<evidence type="ECO:0000259" key="1">
    <source>
        <dbReference type="Pfam" id="PF06985"/>
    </source>
</evidence>
<keyword evidence="3" id="KW-1185">Reference proteome</keyword>
<dbReference type="EMBL" id="JANPWZ010000808">
    <property type="protein sequence ID" value="KAJ3571899.1"/>
    <property type="molecule type" value="Genomic_DNA"/>
</dbReference>
<evidence type="ECO:0000313" key="3">
    <source>
        <dbReference type="Proteomes" id="UP001148614"/>
    </source>
</evidence>
<evidence type="ECO:0000313" key="2">
    <source>
        <dbReference type="EMBL" id="KAJ3571899.1"/>
    </source>
</evidence>
<gene>
    <name evidence="2" type="ORF">NPX13_g5228</name>
</gene>
<accession>A0A9W8NET1</accession>
<protein>
    <recommendedName>
        <fullName evidence="1">Heterokaryon incompatibility domain-containing protein</fullName>
    </recommendedName>
</protein>
<dbReference type="Proteomes" id="UP001148614">
    <property type="component" value="Unassembled WGS sequence"/>
</dbReference>
<dbReference type="AlphaFoldDB" id="A0A9W8NET1"/>
<dbReference type="PANTHER" id="PTHR24148:SF64">
    <property type="entry name" value="HETEROKARYON INCOMPATIBILITY DOMAIN-CONTAINING PROTEIN"/>
    <property type="match status" value="1"/>
</dbReference>
<name>A0A9W8NET1_9PEZI</name>
<organism evidence="2 3">
    <name type="scientific">Xylaria arbuscula</name>
    <dbReference type="NCBI Taxonomy" id="114810"/>
    <lineage>
        <taxon>Eukaryota</taxon>
        <taxon>Fungi</taxon>
        <taxon>Dikarya</taxon>
        <taxon>Ascomycota</taxon>
        <taxon>Pezizomycotina</taxon>
        <taxon>Sordariomycetes</taxon>
        <taxon>Xylariomycetidae</taxon>
        <taxon>Xylariales</taxon>
        <taxon>Xylariaceae</taxon>
        <taxon>Xylaria</taxon>
    </lineage>
</organism>
<comment type="caution">
    <text evidence="2">The sequence shown here is derived from an EMBL/GenBank/DDBJ whole genome shotgun (WGS) entry which is preliminary data.</text>
</comment>
<feature type="domain" description="Heterokaryon incompatibility" evidence="1">
    <location>
        <begin position="29"/>
        <end position="229"/>
    </location>
</feature>
<reference evidence="2" key="1">
    <citation type="submission" date="2022-07" db="EMBL/GenBank/DDBJ databases">
        <title>Genome Sequence of Xylaria arbuscula.</title>
        <authorList>
            <person name="Buettner E."/>
        </authorList>
    </citation>
    <scope>NUCLEOTIDE SEQUENCE</scope>
    <source>
        <strain evidence="2">VT107</strain>
    </source>
</reference>
<dbReference type="InterPro" id="IPR010730">
    <property type="entry name" value="HET"/>
</dbReference>
<dbReference type="PANTHER" id="PTHR24148">
    <property type="entry name" value="ANKYRIN REPEAT DOMAIN-CONTAINING PROTEIN 39 HOMOLOG-RELATED"/>
    <property type="match status" value="1"/>
</dbReference>
<dbReference type="InterPro" id="IPR052895">
    <property type="entry name" value="HetReg/Transcr_Mod"/>
</dbReference>
<dbReference type="Pfam" id="PF06985">
    <property type="entry name" value="HET"/>
    <property type="match status" value="1"/>
</dbReference>